<dbReference type="AlphaFoldDB" id="A0A506U2E9"/>
<dbReference type="RefSeq" id="WP_141150261.1">
    <property type="nucleotide sequence ID" value="NZ_VHLG01000012.1"/>
</dbReference>
<feature type="chain" id="PRO_5021448361" evidence="1">
    <location>
        <begin position="23"/>
        <end position="76"/>
    </location>
</feature>
<keyword evidence="1" id="KW-0732">Signal</keyword>
<proteinExistence type="predicted"/>
<evidence type="ECO:0000313" key="2">
    <source>
        <dbReference type="EMBL" id="TPW28543.1"/>
    </source>
</evidence>
<dbReference type="Proteomes" id="UP000318801">
    <property type="component" value="Unassembled WGS sequence"/>
</dbReference>
<name>A0A506U2E9_9HYPH</name>
<accession>A0A506U2E9</accession>
<dbReference type="EMBL" id="VHLG01000012">
    <property type="protein sequence ID" value="TPW28543.1"/>
    <property type="molecule type" value="Genomic_DNA"/>
</dbReference>
<evidence type="ECO:0000313" key="3">
    <source>
        <dbReference type="Proteomes" id="UP000318801"/>
    </source>
</evidence>
<keyword evidence="3" id="KW-1185">Reference proteome</keyword>
<comment type="caution">
    <text evidence="2">The sequence shown here is derived from an EMBL/GenBank/DDBJ whole genome shotgun (WGS) entry which is preliminary data.</text>
</comment>
<feature type="signal peptide" evidence="1">
    <location>
        <begin position="1"/>
        <end position="22"/>
    </location>
</feature>
<sequence length="76" mass="7853">MNMKIASAALVAGLIAAPAAFAAQPVAPNASPLTKSPAGSVVEISGQNQYGNTTNYVYKVQQDGSLKLVYQAQQND</sequence>
<reference evidence="2 3" key="1">
    <citation type="submission" date="2019-06" db="EMBL/GenBank/DDBJ databases">
        <authorList>
            <person name="Li M."/>
        </authorList>
    </citation>
    <scope>NUCLEOTIDE SEQUENCE [LARGE SCALE GENOMIC DNA]</scope>
    <source>
        <strain evidence="2 3">BGMRC2036</strain>
    </source>
</reference>
<dbReference type="OrthoDB" id="8279531at2"/>
<evidence type="ECO:0000256" key="1">
    <source>
        <dbReference type="SAM" id="SignalP"/>
    </source>
</evidence>
<protein>
    <submittedName>
        <fullName evidence="2">Uncharacterized protein</fullName>
    </submittedName>
</protein>
<gene>
    <name evidence="2" type="ORF">FJU08_17200</name>
</gene>
<organism evidence="2 3">
    <name type="scientific">Martelella alba</name>
    <dbReference type="NCBI Taxonomy" id="2590451"/>
    <lineage>
        <taxon>Bacteria</taxon>
        <taxon>Pseudomonadati</taxon>
        <taxon>Pseudomonadota</taxon>
        <taxon>Alphaproteobacteria</taxon>
        <taxon>Hyphomicrobiales</taxon>
        <taxon>Aurantimonadaceae</taxon>
        <taxon>Martelella</taxon>
    </lineage>
</organism>